<feature type="chain" id="PRO_5045172932" evidence="6">
    <location>
        <begin position="22"/>
        <end position="487"/>
    </location>
</feature>
<dbReference type="PROSITE" id="PS51257">
    <property type="entry name" value="PROKAR_LIPOPROTEIN"/>
    <property type="match status" value="1"/>
</dbReference>
<evidence type="ECO:0000313" key="8">
    <source>
        <dbReference type="EMBL" id="MDN4476708.1"/>
    </source>
</evidence>
<dbReference type="Pfam" id="PF04616">
    <property type="entry name" value="Glyco_hydro_43"/>
    <property type="match status" value="1"/>
</dbReference>
<proteinExistence type="inferred from homology"/>
<dbReference type="Gene3D" id="2.115.10.20">
    <property type="entry name" value="Glycosyl hydrolase domain, family 43"/>
    <property type="match status" value="1"/>
</dbReference>
<accession>A0ABT8GC52</accession>
<protein>
    <submittedName>
        <fullName evidence="8">Glycoside hydrolase family 43 protein</fullName>
    </submittedName>
</protein>
<evidence type="ECO:0000259" key="7">
    <source>
        <dbReference type="Pfam" id="PF16369"/>
    </source>
</evidence>
<dbReference type="EMBL" id="JAUHPW010000011">
    <property type="protein sequence ID" value="MDN4476708.1"/>
    <property type="molecule type" value="Genomic_DNA"/>
</dbReference>
<dbReference type="InterPro" id="IPR050727">
    <property type="entry name" value="GH43_arabinanases"/>
</dbReference>
<organism evidence="8 9">
    <name type="scientific">Demequina litoralis</name>
    <dbReference type="NCBI Taxonomy" id="3051660"/>
    <lineage>
        <taxon>Bacteria</taxon>
        <taxon>Bacillati</taxon>
        <taxon>Actinomycetota</taxon>
        <taxon>Actinomycetes</taxon>
        <taxon>Micrococcales</taxon>
        <taxon>Demequinaceae</taxon>
        <taxon>Demequina</taxon>
    </lineage>
</organism>
<keyword evidence="3 5" id="KW-0378">Hydrolase</keyword>
<evidence type="ECO:0000256" key="6">
    <source>
        <dbReference type="SAM" id="SignalP"/>
    </source>
</evidence>
<dbReference type="PANTHER" id="PTHR43301:SF3">
    <property type="entry name" value="ARABINAN ENDO-1,5-ALPHA-L-ARABINOSIDASE A-RELATED"/>
    <property type="match status" value="1"/>
</dbReference>
<dbReference type="RefSeq" id="WP_301135332.1">
    <property type="nucleotide sequence ID" value="NZ_JAUHPW010000011.1"/>
</dbReference>
<comment type="caution">
    <text evidence="8">The sequence shown here is derived from an EMBL/GenBank/DDBJ whole genome shotgun (WGS) entry which is preliminary data.</text>
</comment>
<feature type="domain" description="Extracellular endo-alpha-(1-&gt;5)-L-arabinanase C-terminal" evidence="7">
    <location>
        <begin position="377"/>
        <end position="480"/>
    </location>
</feature>
<dbReference type="PANTHER" id="PTHR43301">
    <property type="entry name" value="ARABINAN ENDO-1,5-ALPHA-L-ARABINOSIDASE"/>
    <property type="match status" value="1"/>
</dbReference>
<evidence type="ECO:0000256" key="2">
    <source>
        <dbReference type="ARBA" id="ARBA00009865"/>
    </source>
</evidence>
<dbReference type="InterPro" id="IPR023296">
    <property type="entry name" value="Glyco_hydro_beta-prop_sf"/>
</dbReference>
<evidence type="ECO:0000256" key="4">
    <source>
        <dbReference type="ARBA" id="ARBA00023295"/>
    </source>
</evidence>
<keyword evidence="9" id="KW-1185">Reference proteome</keyword>
<sequence length="487" mass="51103">MNRTRAAAAAATLATATLALSACSASSGGLPDLPAPTFDEVTVHDPSVVTAGDDVWVFGSHAASAHTTDLMSWTQNSMSVGDADAAGLFDDIRAELAETFAWAQSDTLWAADVVELPDGRYAMYYNACEGSSARSALGLAIADSVEGPYVNQQILLRSGMWDEESENAGEVYDATVHPNTVDPDAFYDEDGDLWMVYGSYSGGIFILEMDEETGLPVEGQGYGEHLVGGNHSRIEAPSIRYDEETGYYYLFLSFGGLDASGGYEVRVARSESPDGPYVDAEGNAMADVAGAPGTVFDDASIEPYGVKLVGGFEWADGPGMGGDQGYVSPGHNSWYDDPETGESFLVFHSRFASTGEIHEVRVHQMYMNAEGWPVLAPARYAGEGLAAVSADDAAGTYQVVLFDKVISPFVPTSVAATLEADGTVSGGLEGTWELGDDAAVTVTTAAATFSGVVAPVWNPTAAAWTWGLTVVSEGGVPLWGRQDGAGA</sequence>
<dbReference type="InterPro" id="IPR032291">
    <property type="entry name" value="Abn2_C"/>
</dbReference>
<name>A0ABT8GC52_9MICO</name>
<reference evidence="8" key="1">
    <citation type="submission" date="2023-06" db="EMBL/GenBank/DDBJ databases">
        <title>Sysu t00192.</title>
        <authorList>
            <person name="Gao L."/>
            <person name="Fang B.-Z."/>
            <person name="Li W.-J."/>
        </authorList>
    </citation>
    <scope>NUCLEOTIDE SEQUENCE</scope>
    <source>
        <strain evidence="8">SYSU T00192</strain>
    </source>
</reference>
<gene>
    <name evidence="8" type="ORF">QQX09_12670</name>
</gene>
<dbReference type="SUPFAM" id="SSF75005">
    <property type="entry name" value="Arabinanase/levansucrase/invertase"/>
    <property type="match status" value="1"/>
</dbReference>
<comment type="similarity">
    <text evidence="2 5">Belongs to the glycosyl hydrolase 43 family.</text>
</comment>
<comment type="pathway">
    <text evidence="1">Glycan metabolism; L-arabinan degradation.</text>
</comment>
<dbReference type="Proteomes" id="UP001172728">
    <property type="component" value="Unassembled WGS sequence"/>
</dbReference>
<dbReference type="GO" id="GO:0016787">
    <property type="term" value="F:hydrolase activity"/>
    <property type="evidence" value="ECO:0007669"/>
    <property type="project" value="UniProtKB-KW"/>
</dbReference>
<keyword evidence="6" id="KW-0732">Signal</keyword>
<evidence type="ECO:0000256" key="5">
    <source>
        <dbReference type="RuleBase" id="RU361187"/>
    </source>
</evidence>
<evidence type="ECO:0000256" key="3">
    <source>
        <dbReference type="ARBA" id="ARBA00022801"/>
    </source>
</evidence>
<feature type="signal peptide" evidence="6">
    <location>
        <begin position="1"/>
        <end position="21"/>
    </location>
</feature>
<evidence type="ECO:0000256" key="1">
    <source>
        <dbReference type="ARBA" id="ARBA00004834"/>
    </source>
</evidence>
<keyword evidence="4 5" id="KW-0326">Glycosidase</keyword>
<dbReference type="InterPro" id="IPR006710">
    <property type="entry name" value="Glyco_hydro_43"/>
</dbReference>
<evidence type="ECO:0000313" key="9">
    <source>
        <dbReference type="Proteomes" id="UP001172728"/>
    </source>
</evidence>
<dbReference type="Gene3D" id="2.40.128.10">
    <property type="match status" value="1"/>
</dbReference>
<dbReference type="Pfam" id="PF16369">
    <property type="entry name" value="GH43_C"/>
    <property type="match status" value="1"/>
</dbReference>